<dbReference type="Proteomes" id="UP000230605">
    <property type="component" value="Chromosome 8"/>
</dbReference>
<dbReference type="SUPFAM" id="SSF54695">
    <property type="entry name" value="POZ domain"/>
    <property type="match status" value="1"/>
</dbReference>
<dbReference type="EMBL" id="LKMD01000103">
    <property type="protein sequence ID" value="PIA96366.1"/>
    <property type="molecule type" value="Genomic_DNA"/>
</dbReference>
<evidence type="ECO:0000313" key="2">
    <source>
        <dbReference type="EMBL" id="WPB06970.1"/>
    </source>
</evidence>
<dbReference type="Gene3D" id="3.30.710.10">
    <property type="entry name" value="Potassium Channel Kv1.1, Chain A"/>
    <property type="match status" value="1"/>
</dbReference>
<dbReference type="CDD" id="cd18186">
    <property type="entry name" value="BTB_POZ_ZBTB_KLHL-like"/>
    <property type="match status" value="1"/>
</dbReference>
<gene>
    <name evidence="1" type="ORF">CB0940_10263</name>
    <name evidence="2" type="ORF">RHO25_011630</name>
</gene>
<dbReference type="EMBL" id="CP134191">
    <property type="protein sequence ID" value="WPB06970.1"/>
    <property type="molecule type" value="Genomic_DNA"/>
</dbReference>
<dbReference type="InterPro" id="IPR011333">
    <property type="entry name" value="SKP1/BTB/POZ_sf"/>
</dbReference>
<keyword evidence="4" id="KW-1185">Reference proteome</keyword>
<name>A0A2G5HV02_CERBT</name>
<evidence type="ECO:0000313" key="1">
    <source>
        <dbReference type="EMBL" id="PIA96366.1"/>
    </source>
</evidence>
<reference evidence="2 4" key="2">
    <citation type="submission" date="2023-09" db="EMBL/GenBank/DDBJ databases">
        <title>Complete-Gapless Cercospora beticola genome.</title>
        <authorList>
            <person name="Wyatt N.A."/>
            <person name="Spanner R.E."/>
            <person name="Bolton M.D."/>
        </authorList>
    </citation>
    <scope>NUCLEOTIDE SEQUENCE [LARGE SCALE GENOMIC DNA]</scope>
    <source>
        <strain evidence="2">Cb09-40</strain>
    </source>
</reference>
<reference evidence="1 3" key="1">
    <citation type="submission" date="2015-10" db="EMBL/GenBank/DDBJ databases">
        <title>The cercosporin biosynthetic gene cluster was horizontally transferred to several fungal lineages and shown to be expanded in Cercospora beticola based on microsynteny with recipient genomes.</title>
        <authorList>
            <person name="De Jonge R."/>
            <person name="Ebert M.K."/>
            <person name="Suttle J.C."/>
            <person name="Jurick Ii W.M."/>
            <person name="Secor G.A."/>
            <person name="Thomma B.P."/>
            <person name="Van De Peer Y."/>
            <person name="Bolton M.D."/>
        </authorList>
    </citation>
    <scope>NUCLEOTIDE SEQUENCE [LARGE SCALE GENOMIC DNA]</scope>
    <source>
        <strain evidence="1 3">09-40</strain>
    </source>
</reference>
<protein>
    <submittedName>
        <fullName evidence="1">Uncharacterized protein</fullName>
    </submittedName>
</protein>
<organism evidence="1 3">
    <name type="scientific">Cercospora beticola</name>
    <name type="common">Sugarbeet leaf spot fungus</name>
    <dbReference type="NCBI Taxonomy" id="122368"/>
    <lineage>
        <taxon>Eukaryota</taxon>
        <taxon>Fungi</taxon>
        <taxon>Dikarya</taxon>
        <taxon>Ascomycota</taxon>
        <taxon>Pezizomycotina</taxon>
        <taxon>Dothideomycetes</taxon>
        <taxon>Dothideomycetidae</taxon>
        <taxon>Mycosphaerellales</taxon>
        <taxon>Mycosphaerellaceae</taxon>
        <taxon>Cercospora</taxon>
    </lineage>
</organism>
<dbReference type="AlphaFoldDB" id="A0A2G5HV02"/>
<evidence type="ECO:0000313" key="4">
    <source>
        <dbReference type="Proteomes" id="UP001302367"/>
    </source>
</evidence>
<sequence>MAARIAQKVLQTTWDGKDVDWDPDLFMECGDFGTVSGHQAILCAASPHIAQMCEDADSDFGEVFIDLPESKSIVRSICAFIYGHDFDHVFIGSGQHMADTLVQFLVAADKYGLPTMGREISASMIEQIRSMRGTDLCCLRVALLESARTNIVPQMVLDIVFDFAARRLKEIMGDDKAWSALQSNSEFLKAVLTDAGALIAGD</sequence>
<dbReference type="Proteomes" id="UP001302367">
    <property type="component" value="Chromosome 8"/>
</dbReference>
<proteinExistence type="predicted"/>
<evidence type="ECO:0000313" key="3">
    <source>
        <dbReference type="Proteomes" id="UP000230605"/>
    </source>
</evidence>
<dbReference type="OrthoDB" id="10379477at2759"/>
<accession>A0A2G5HV02</accession>